<dbReference type="InterPro" id="IPR013424">
    <property type="entry name" value="Ice-binding_C"/>
</dbReference>
<reference evidence="5" key="1">
    <citation type="journal article" date="2019" name="Int. J. Syst. Evol. Microbiol.">
        <title>The Global Catalogue of Microorganisms (GCM) 10K type strain sequencing project: providing services to taxonomists for standard genome sequencing and annotation.</title>
        <authorList>
            <consortium name="The Broad Institute Genomics Platform"/>
            <consortium name="The Broad Institute Genome Sequencing Center for Infectious Disease"/>
            <person name="Wu L."/>
            <person name="Ma J."/>
        </authorList>
    </citation>
    <scope>NUCLEOTIDE SEQUENCE [LARGE SCALE GENOMIC DNA]</scope>
    <source>
        <strain evidence="5">CCUG 62945</strain>
    </source>
</reference>
<dbReference type="NCBIfam" id="TIGR04215">
    <property type="entry name" value="choice_anch_A"/>
    <property type="match status" value="1"/>
</dbReference>
<accession>A0ABW2QWK6</accession>
<comment type="caution">
    <text evidence="4">The sequence shown here is derived from an EMBL/GenBank/DDBJ whole genome shotgun (WGS) entry which is preliminary data.</text>
</comment>
<feature type="signal peptide" evidence="1">
    <location>
        <begin position="1"/>
        <end position="21"/>
    </location>
</feature>
<evidence type="ECO:0000259" key="3">
    <source>
        <dbReference type="Pfam" id="PF20597"/>
    </source>
</evidence>
<dbReference type="InterPro" id="IPR026588">
    <property type="entry name" value="Choice_anch_A"/>
</dbReference>
<evidence type="ECO:0000256" key="1">
    <source>
        <dbReference type="SAM" id="SignalP"/>
    </source>
</evidence>
<feature type="chain" id="PRO_5046753974" evidence="1">
    <location>
        <begin position="22"/>
        <end position="324"/>
    </location>
</feature>
<sequence>MIARFTLISAAILAFAQPASAAISNLGIANEYSGFFFSNVNGGNDVEGKLAVGGNLTAATLNTIGYRNAYGTKGPSLVVRGNMVDKRLDIYNGSKTKVDNNTSYGPDVKQELGAFKDGYGVVGGKIVNKSGWADLRTGFKISSVVDFDKAKKDLTALSKSLAADKTNGQVINENGGFTLKGDNKSDRQVFNLKASEFLNLKLTDIKKDATVIINYTGSFSDIVLAGGQLGQMEAMRSNILFNLPTATKLSVNTFVWGSILAPQAAIYGQAHVEGTLVANSLESNLELGYEPFKGNLTTPVPEPETYALMGLGLVGLMMRRRNKK</sequence>
<organism evidence="4 5">
    <name type="scientific">Iodobacter arcticus</name>
    <dbReference type="NCBI Taxonomy" id="590593"/>
    <lineage>
        <taxon>Bacteria</taxon>
        <taxon>Pseudomonadati</taxon>
        <taxon>Pseudomonadota</taxon>
        <taxon>Betaproteobacteria</taxon>
        <taxon>Neisseriales</taxon>
        <taxon>Chitinibacteraceae</taxon>
        <taxon>Iodobacter</taxon>
    </lineage>
</organism>
<evidence type="ECO:0000313" key="5">
    <source>
        <dbReference type="Proteomes" id="UP001596473"/>
    </source>
</evidence>
<gene>
    <name evidence="4" type="ORF">ACFQNF_08450</name>
</gene>
<feature type="domain" description="Ice-binding protein C-terminal" evidence="2">
    <location>
        <begin position="299"/>
        <end position="321"/>
    </location>
</feature>
<feature type="domain" description="Choice-of-anchor A" evidence="3">
    <location>
        <begin position="26"/>
        <end position="287"/>
    </location>
</feature>
<dbReference type="RefSeq" id="WP_380187561.1">
    <property type="nucleotide sequence ID" value="NZ_JBHTBQ010000014.1"/>
</dbReference>
<dbReference type="Pfam" id="PF07589">
    <property type="entry name" value="PEP-CTERM"/>
    <property type="match status" value="1"/>
</dbReference>
<name>A0ABW2QWK6_9NEIS</name>
<keyword evidence="1" id="KW-0732">Signal</keyword>
<dbReference type="Pfam" id="PF20597">
    <property type="entry name" value="pAdhesive_15"/>
    <property type="match status" value="1"/>
</dbReference>
<keyword evidence="5" id="KW-1185">Reference proteome</keyword>
<dbReference type="EMBL" id="JBHTBQ010000014">
    <property type="protein sequence ID" value="MFC7419914.1"/>
    <property type="molecule type" value="Genomic_DNA"/>
</dbReference>
<dbReference type="Proteomes" id="UP001596473">
    <property type="component" value="Unassembled WGS sequence"/>
</dbReference>
<evidence type="ECO:0000259" key="2">
    <source>
        <dbReference type="Pfam" id="PF07589"/>
    </source>
</evidence>
<evidence type="ECO:0000313" key="4">
    <source>
        <dbReference type="EMBL" id="MFC7419914.1"/>
    </source>
</evidence>
<dbReference type="NCBIfam" id="TIGR02595">
    <property type="entry name" value="PEP_CTERM"/>
    <property type="match status" value="1"/>
</dbReference>
<protein>
    <submittedName>
        <fullName evidence="4">Collagen-binding domain-containing protein</fullName>
    </submittedName>
</protein>
<keyword evidence="4" id="KW-0176">Collagen</keyword>
<proteinExistence type="predicted"/>